<proteinExistence type="predicted"/>
<keyword evidence="2" id="KW-1185">Reference proteome</keyword>
<name>A0AAE1J1B8_9FABA</name>
<organism evidence="1 2">
    <name type="scientific">Acacia crassicarpa</name>
    <name type="common">northern wattle</name>
    <dbReference type="NCBI Taxonomy" id="499986"/>
    <lineage>
        <taxon>Eukaryota</taxon>
        <taxon>Viridiplantae</taxon>
        <taxon>Streptophyta</taxon>
        <taxon>Embryophyta</taxon>
        <taxon>Tracheophyta</taxon>
        <taxon>Spermatophyta</taxon>
        <taxon>Magnoliopsida</taxon>
        <taxon>eudicotyledons</taxon>
        <taxon>Gunneridae</taxon>
        <taxon>Pentapetalae</taxon>
        <taxon>rosids</taxon>
        <taxon>fabids</taxon>
        <taxon>Fabales</taxon>
        <taxon>Fabaceae</taxon>
        <taxon>Caesalpinioideae</taxon>
        <taxon>mimosoid clade</taxon>
        <taxon>Acacieae</taxon>
        <taxon>Acacia</taxon>
    </lineage>
</organism>
<dbReference type="Proteomes" id="UP001293593">
    <property type="component" value="Unassembled WGS sequence"/>
</dbReference>
<reference evidence="1" key="1">
    <citation type="submission" date="2023-10" db="EMBL/GenBank/DDBJ databases">
        <title>Chromosome-level genome of the transformable northern wattle, Acacia crassicarpa.</title>
        <authorList>
            <person name="Massaro I."/>
            <person name="Sinha N.R."/>
            <person name="Poethig S."/>
            <person name="Leichty A.R."/>
        </authorList>
    </citation>
    <scope>NUCLEOTIDE SEQUENCE</scope>
    <source>
        <strain evidence="1">Acra3RX</strain>
        <tissue evidence="1">Leaf</tissue>
    </source>
</reference>
<sequence length="194" mass="21511">MPNTKSHRCFSDRCPKSNPFSSLLLSSSISPAKTSSAINFASYLLSPCSSILPASLLCNFEISALHLAILNSPTYLLSSSIHTRATSSSPLQYIFSFAPFNSRIQALFFFSFSLAHHLRGATYMLNLNPSSPHSRIWHSGEGLRNSRSSLFRYSTRLISAVIEASICCREFLSMPICIEICSRAHCYCWCSYGA</sequence>
<accession>A0AAE1J1B8</accession>
<evidence type="ECO:0000313" key="1">
    <source>
        <dbReference type="EMBL" id="KAK4259934.1"/>
    </source>
</evidence>
<comment type="caution">
    <text evidence="1">The sequence shown here is derived from an EMBL/GenBank/DDBJ whole genome shotgun (WGS) entry which is preliminary data.</text>
</comment>
<evidence type="ECO:0000313" key="2">
    <source>
        <dbReference type="Proteomes" id="UP001293593"/>
    </source>
</evidence>
<dbReference type="AlphaFoldDB" id="A0AAE1J1B8"/>
<protein>
    <submittedName>
        <fullName evidence="1">Uncharacterized protein</fullName>
    </submittedName>
</protein>
<gene>
    <name evidence="1" type="ORF">QN277_006212</name>
</gene>
<dbReference type="EMBL" id="JAWXYG010000011">
    <property type="protein sequence ID" value="KAK4259934.1"/>
    <property type="molecule type" value="Genomic_DNA"/>
</dbReference>